<dbReference type="GO" id="GO:0009424">
    <property type="term" value="C:bacterial-type flagellum hook"/>
    <property type="evidence" value="ECO:0007669"/>
    <property type="project" value="UniProtKB-UniRule"/>
</dbReference>
<comment type="caution">
    <text evidence="10">The sequence shown here is derived from an EMBL/GenBank/DDBJ whole genome shotgun (WGS) entry which is preliminary data.</text>
</comment>
<evidence type="ECO:0000256" key="3">
    <source>
        <dbReference type="ARBA" id="ARBA00009677"/>
    </source>
</evidence>
<dbReference type="Pfam" id="PF22638">
    <property type="entry name" value="FlgK_D1"/>
    <property type="match status" value="1"/>
</dbReference>
<dbReference type="Pfam" id="PF06429">
    <property type="entry name" value="Flg_bbr_C"/>
    <property type="match status" value="1"/>
</dbReference>
<dbReference type="GO" id="GO:0005198">
    <property type="term" value="F:structural molecule activity"/>
    <property type="evidence" value="ECO:0007669"/>
    <property type="project" value="UniProtKB-UniRule"/>
</dbReference>
<proteinExistence type="inferred from homology"/>
<evidence type="ECO:0000256" key="1">
    <source>
        <dbReference type="ARBA" id="ARBA00004365"/>
    </source>
</evidence>
<evidence type="ECO:0000256" key="6">
    <source>
        <dbReference type="ARBA" id="ARBA00023143"/>
    </source>
</evidence>
<evidence type="ECO:0000313" key="10">
    <source>
        <dbReference type="EMBL" id="PES97143.1"/>
    </source>
</evidence>
<protein>
    <recommendedName>
        <fullName evidence="4 7">Flagellar hook-associated protein 1</fullName>
        <shortName evidence="7">HAP1</shortName>
    </recommendedName>
</protein>
<evidence type="ECO:0000313" key="11">
    <source>
        <dbReference type="Proteomes" id="UP000220900"/>
    </source>
</evidence>
<dbReference type="NCBIfam" id="TIGR02492">
    <property type="entry name" value="flgK_ends"/>
    <property type="match status" value="1"/>
</dbReference>
<evidence type="ECO:0000259" key="8">
    <source>
        <dbReference type="Pfam" id="PF06429"/>
    </source>
</evidence>
<dbReference type="InterPro" id="IPR002371">
    <property type="entry name" value="FlgK"/>
</dbReference>
<comment type="subcellular location">
    <subcellularLocation>
        <location evidence="1 7">Bacterial flagellum</location>
    </subcellularLocation>
    <subcellularLocation>
        <location evidence="2 7">Secreted</location>
    </subcellularLocation>
</comment>
<dbReference type="PRINTS" id="PR01005">
    <property type="entry name" value="FLGHOOKAP1"/>
</dbReference>
<evidence type="ECO:0000256" key="7">
    <source>
        <dbReference type="RuleBase" id="RU362065"/>
    </source>
</evidence>
<dbReference type="SUPFAM" id="SSF64518">
    <property type="entry name" value="Phase 1 flagellin"/>
    <property type="match status" value="1"/>
</dbReference>
<gene>
    <name evidence="7" type="primary">flgK</name>
    <name evidence="10" type="ORF">CN491_07545</name>
</gene>
<organism evidence="10 11">
    <name type="scientific">Bacillus cereus</name>
    <dbReference type="NCBI Taxonomy" id="1396"/>
    <lineage>
        <taxon>Bacteria</taxon>
        <taxon>Bacillati</taxon>
        <taxon>Bacillota</taxon>
        <taxon>Bacilli</taxon>
        <taxon>Bacillales</taxon>
        <taxon>Bacillaceae</taxon>
        <taxon>Bacillus</taxon>
        <taxon>Bacillus cereus group</taxon>
    </lineage>
</organism>
<dbReference type="PANTHER" id="PTHR30033">
    <property type="entry name" value="FLAGELLAR HOOK-ASSOCIATED PROTEIN 1"/>
    <property type="match status" value="1"/>
</dbReference>
<keyword evidence="5 7" id="KW-0964">Secreted</keyword>
<evidence type="ECO:0000256" key="5">
    <source>
        <dbReference type="ARBA" id="ARBA00022525"/>
    </source>
</evidence>
<keyword evidence="10" id="KW-0969">Cilium</keyword>
<dbReference type="GO" id="GO:0005576">
    <property type="term" value="C:extracellular region"/>
    <property type="evidence" value="ECO:0007669"/>
    <property type="project" value="UniProtKB-SubCell"/>
</dbReference>
<accession>A0A2B2FWS8</accession>
<dbReference type="RefSeq" id="WP_098267322.1">
    <property type="nucleotide sequence ID" value="NZ_JAVIVZ010000001.1"/>
</dbReference>
<dbReference type="AlphaFoldDB" id="A0A2B2FWS8"/>
<comment type="similarity">
    <text evidence="3 7">Belongs to the flagella basal body rod proteins family.</text>
</comment>
<reference evidence="10 11" key="1">
    <citation type="submission" date="2017-09" db="EMBL/GenBank/DDBJ databases">
        <title>Large-scale bioinformatics analysis of Bacillus genomes uncovers conserved roles of natural products in bacterial physiology.</title>
        <authorList>
            <consortium name="Agbiome Team Llc"/>
            <person name="Bleich R.M."/>
            <person name="Grubbs K.J."/>
            <person name="Santa Maria K.C."/>
            <person name="Allen S.E."/>
            <person name="Farag S."/>
            <person name="Shank E.A."/>
            <person name="Bowers A."/>
        </authorList>
    </citation>
    <scope>NUCLEOTIDE SEQUENCE [LARGE SCALE GENOMIC DNA]</scope>
    <source>
        <strain evidence="10 11">AFS002368</strain>
    </source>
</reference>
<sequence>MRLSDYNTPLSGMLAAQMGLQTTKQNLSNIHTPGYVRQAVNYGSAGASNGHSPEQRIGYGVQVLGVDRITDEVKTKQYNDQMSQFSYYAYMNSTLARVESMVGTTGENSLSSLMDGFFNAFREVAKNPEQSNYYDTLIAETGKFTNQVNRLAKQFEEIEMQTTADIEAHVDEFNRLAASLAEANKKIGQAGTQVPNQLLDERDRITTEMSKYADIEVSYESTNPNITSVRMNGILAVNGQDTYPLQLQKNKEPMSVQIYGTDIPLSGGAIQSAIDTKAKITGYKDNLNEFVNSLKQQVNTVMKKEFFVGEDAKKIEINPDFTKDISKMKISAETANELAGITEKDYKGGLTYKKALDQLLVGVASDKSSVNAYQNIHKDLLEGIQQEKMSIEGVNMDEEMVNLMAFQKYFVANSKAITTMNEVFDSLFSIIR</sequence>
<dbReference type="EMBL" id="NTZF01000006">
    <property type="protein sequence ID" value="PES97143.1"/>
    <property type="molecule type" value="Genomic_DNA"/>
</dbReference>
<dbReference type="Proteomes" id="UP000220900">
    <property type="component" value="Unassembled WGS sequence"/>
</dbReference>
<feature type="domain" description="Flagellar hook-associated protein FlgK helical" evidence="9">
    <location>
        <begin position="95"/>
        <end position="305"/>
    </location>
</feature>
<evidence type="ECO:0000256" key="2">
    <source>
        <dbReference type="ARBA" id="ARBA00004613"/>
    </source>
</evidence>
<keyword evidence="10" id="KW-0966">Cell projection</keyword>
<keyword evidence="10" id="KW-0282">Flagellum</keyword>
<keyword evidence="6 7" id="KW-0975">Bacterial flagellum</keyword>
<evidence type="ECO:0000259" key="9">
    <source>
        <dbReference type="Pfam" id="PF22638"/>
    </source>
</evidence>
<evidence type="ECO:0000256" key="4">
    <source>
        <dbReference type="ARBA" id="ARBA00016244"/>
    </source>
</evidence>
<feature type="domain" description="Flagellar basal-body/hook protein C-terminal" evidence="8">
    <location>
        <begin position="386"/>
        <end position="427"/>
    </location>
</feature>
<dbReference type="InterPro" id="IPR053927">
    <property type="entry name" value="FlgK_helical"/>
</dbReference>
<dbReference type="PANTHER" id="PTHR30033:SF1">
    <property type="entry name" value="FLAGELLAR HOOK-ASSOCIATED PROTEIN 1"/>
    <property type="match status" value="1"/>
</dbReference>
<dbReference type="GO" id="GO:0044780">
    <property type="term" value="P:bacterial-type flagellum assembly"/>
    <property type="evidence" value="ECO:0007669"/>
    <property type="project" value="InterPro"/>
</dbReference>
<name>A0A2B2FWS8_BACCE</name>
<dbReference type="InterPro" id="IPR010930">
    <property type="entry name" value="Flg_bb/hook_C_dom"/>
</dbReference>